<protein>
    <submittedName>
        <fullName evidence="2">Fic family protein</fullName>
    </submittedName>
</protein>
<dbReference type="InterPro" id="IPR003812">
    <property type="entry name" value="Fido"/>
</dbReference>
<gene>
    <name evidence="2" type="ORF">ACFPTN_07660</name>
</gene>
<dbReference type="InterPro" id="IPR036597">
    <property type="entry name" value="Fido-like_dom_sf"/>
</dbReference>
<accession>A0ABW1AQ20</accession>
<sequence length="358" mass="40433">MSLTERQQKIIDVFLESPDQTRSVGDFTDFGLDRTTIFRDIKKLVQAGLLQAEGKVYRLDKDSDAYLRWDLSRAPHHREPVRYNPKLLGDYKPNSTFLLTDAQLLELEKAGKVEGIAQAREKGKLYERVLASLLIDLTHASSNLENVNISWLDTKTLIEFGERPEGLTEQQMQIVLNHKKAITFLKDHGPALSLAKRDLLDIHALLIEGLLGDASAIGALRSVVVRFDDSKYLPPDNPHQLNEIFEAFCEKANVIANPYEQAFFAMVFIPYIQPFQDGNKRTSRIAMNIPLVKNALAPFSFSDIRGRDYTFGLLAFYERNQHRFLANAFTTAYKKSAARYGDLVSHINDGGLLGTIST</sequence>
<dbReference type="PANTHER" id="PTHR13504">
    <property type="entry name" value="FIDO DOMAIN-CONTAINING PROTEIN DDB_G0283145"/>
    <property type="match status" value="1"/>
</dbReference>
<comment type="caution">
    <text evidence="2">The sequence shown here is derived from an EMBL/GenBank/DDBJ whole genome shotgun (WGS) entry which is preliminary data.</text>
</comment>
<evidence type="ECO:0000259" key="1">
    <source>
        <dbReference type="PROSITE" id="PS51459"/>
    </source>
</evidence>
<dbReference type="PANTHER" id="PTHR13504:SF38">
    <property type="entry name" value="FIDO DOMAIN-CONTAINING PROTEIN"/>
    <property type="match status" value="1"/>
</dbReference>
<proteinExistence type="predicted"/>
<dbReference type="InterPro" id="IPR040198">
    <property type="entry name" value="Fido_containing"/>
</dbReference>
<evidence type="ECO:0000313" key="3">
    <source>
        <dbReference type="Proteomes" id="UP001595974"/>
    </source>
</evidence>
<dbReference type="RefSeq" id="WP_157748515.1">
    <property type="nucleotide sequence ID" value="NZ_JBHSOG010000027.1"/>
</dbReference>
<keyword evidence="3" id="KW-1185">Reference proteome</keyword>
<dbReference type="EMBL" id="JBHSOG010000027">
    <property type="protein sequence ID" value="MFC5769249.1"/>
    <property type="molecule type" value="Genomic_DNA"/>
</dbReference>
<evidence type="ECO:0000313" key="2">
    <source>
        <dbReference type="EMBL" id="MFC5769249.1"/>
    </source>
</evidence>
<dbReference type="PROSITE" id="PS51459">
    <property type="entry name" value="FIDO"/>
    <property type="match status" value="1"/>
</dbReference>
<dbReference type="Gene3D" id="1.10.3290.10">
    <property type="entry name" value="Fido-like domain"/>
    <property type="match status" value="1"/>
</dbReference>
<dbReference type="Proteomes" id="UP001595974">
    <property type="component" value="Unassembled WGS sequence"/>
</dbReference>
<dbReference type="Pfam" id="PF02661">
    <property type="entry name" value="Fic"/>
    <property type="match status" value="1"/>
</dbReference>
<feature type="domain" description="Fido" evidence="1">
    <location>
        <begin position="194"/>
        <end position="335"/>
    </location>
</feature>
<dbReference type="SUPFAM" id="SSF140931">
    <property type="entry name" value="Fic-like"/>
    <property type="match status" value="1"/>
</dbReference>
<organism evidence="2 3">
    <name type="scientific">Thauera sinica</name>
    <dbReference type="NCBI Taxonomy" id="2665146"/>
    <lineage>
        <taxon>Bacteria</taxon>
        <taxon>Pseudomonadati</taxon>
        <taxon>Pseudomonadota</taxon>
        <taxon>Betaproteobacteria</taxon>
        <taxon>Rhodocyclales</taxon>
        <taxon>Zoogloeaceae</taxon>
        <taxon>Thauera</taxon>
    </lineage>
</organism>
<name>A0ABW1AQ20_9RHOO</name>
<reference evidence="3" key="1">
    <citation type="journal article" date="2019" name="Int. J. Syst. Evol. Microbiol.">
        <title>The Global Catalogue of Microorganisms (GCM) 10K type strain sequencing project: providing services to taxonomists for standard genome sequencing and annotation.</title>
        <authorList>
            <consortium name="The Broad Institute Genomics Platform"/>
            <consortium name="The Broad Institute Genome Sequencing Center for Infectious Disease"/>
            <person name="Wu L."/>
            <person name="Ma J."/>
        </authorList>
    </citation>
    <scope>NUCLEOTIDE SEQUENCE [LARGE SCALE GENOMIC DNA]</scope>
    <source>
        <strain evidence="3">SHR3</strain>
    </source>
</reference>